<accession>A0ABV0Y1U3</accession>
<reference evidence="1 2" key="1">
    <citation type="submission" date="2021-06" db="EMBL/GenBank/DDBJ databases">
        <authorList>
            <person name="Palmer J.M."/>
        </authorList>
    </citation>
    <scope>NUCLEOTIDE SEQUENCE [LARGE SCALE GENOMIC DNA]</scope>
    <source>
        <strain evidence="1 2">AS_MEX2019</strain>
        <tissue evidence="1">Muscle</tissue>
    </source>
</reference>
<name>A0ABV0Y1U3_9TELE</name>
<protein>
    <submittedName>
        <fullName evidence="1">Uncharacterized protein</fullName>
    </submittedName>
</protein>
<dbReference type="EMBL" id="JAHRIP010019910">
    <property type="protein sequence ID" value="MEQ2287722.1"/>
    <property type="molecule type" value="Genomic_DNA"/>
</dbReference>
<dbReference type="Proteomes" id="UP001469553">
    <property type="component" value="Unassembled WGS sequence"/>
</dbReference>
<proteinExistence type="predicted"/>
<organism evidence="1 2">
    <name type="scientific">Ameca splendens</name>
    <dbReference type="NCBI Taxonomy" id="208324"/>
    <lineage>
        <taxon>Eukaryota</taxon>
        <taxon>Metazoa</taxon>
        <taxon>Chordata</taxon>
        <taxon>Craniata</taxon>
        <taxon>Vertebrata</taxon>
        <taxon>Euteleostomi</taxon>
        <taxon>Actinopterygii</taxon>
        <taxon>Neopterygii</taxon>
        <taxon>Teleostei</taxon>
        <taxon>Neoteleostei</taxon>
        <taxon>Acanthomorphata</taxon>
        <taxon>Ovalentaria</taxon>
        <taxon>Atherinomorphae</taxon>
        <taxon>Cyprinodontiformes</taxon>
        <taxon>Goodeidae</taxon>
        <taxon>Ameca</taxon>
    </lineage>
</organism>
<sequence length="104" mass="11869">MEYLKIKHFGKSQTNFFITLVDNPQTAEGFGCDLKSCQEAGFRRMYDLWGKGKFMPTEVIIIKYNIPVKVFRSDIMSTQTGSLELSTGARKYPAGLSEIWKFSV</sequence>
<evidence type="ECO:0000313" key="1">
    <source>
        <dbReference type="EMBL" id="MEQ2287722.1"/>
    </source>
</evidence>
<comment type="caution">
    <text evidence="1">The sequence shown here is derived from an EMBL/GenBank/DDBJ whole genome shotgun (WGS) entry which is preliminary data.</text>
</comment>
<evidence type="ECO:0000313" key="2">
    <source>
        <dbReference type="Proteomes" id="UP001469553"/>
    </source>
</evidence>
<keyword evidence="2" id="KW-1185">Reference proteome</keyword>
<gene>
    <name evidence="1" type="ORF">AMECASPLE_015565</name>
</gene>